<protein>
    <submittedName>
        <fullName evidence="2">Uncharacterized protein</fullName>
    </submittedName>
</protein>
<dbReference type="AlphaFoldDB" id="A0A1A6C8G2"/>
<keyword evidence="1" id="KW-0472">Membrane</keyword>
<reference evidence="2 3" key="1">
    <citation type="journal article" date="2014" name="Genome Announc.">
        <title>Draft Genome Sequence of the Iron-Oxidizing, Acidophilic, and Halotolerant 'Thiobacillus prosperus' Type Strain DSM 5130.</title>
        <authorList>
            <person name="Ossandon F.J."/>
            <person name="Cardenas J.P."/>
            <person name="Corbett M."/>
            <person name="Quatrini R."/>
            <person name="Holmes D.S."/>
            <person name="Watkin E."/>
        </authorList>
    </citation>
    <scope>NUCLEOTIDE SEQUENCE [LARGE SCALE GENOMIC DNA]</scope>
    <source>
        <strain evidence="2 3">DSM 5130</strain>
    </source>
</reference>
<evidence type="ECO:0000313" key="3">
    <source>
        <dbReference type="Proteomes" id="UP000029273"/>
    </source>
</evidence>
<keyword evidence="3" id="KW-1185">Reference proteome</keyword>
<name>A0A1A6C8G2_9GAMM</name>
<keyword evidence="1" id="KW-0812">Transmembrane</keyword>
<sequence length="37" mass="4082">MALFHHADPNLVILMATVAGATVALMISFSRIRRDEI</sequence>
<feature type="transmembrane region" description="Helical" evidence="1">
    <location>
        <begin position="12"/>
        <end position="32"/>
    </location>
</feature>
<organism evidence="2 3">
    <name type="scientific">Acidihalobacter prosperus</name>
    <dbReference type="NCBI Taxonomy" id="160660"/>
    <lineage>
        <taxon>Bacteria</taxon>
        <taxon>Pseudomonadati</taxon>
        <taxon>Pseudomonadota</taxon>
        <taxon>Gammaproteobacteria</taxon>
        <taxon>Chromatiales</taxon>
        <taxon>Ectothiorhodospiraceae</taxon>
        <taxon>Acidihalobacter</taxon>
    </lineage>
</organism>
<evidence type="ECO:0000313" key="2">
    <source>
        <dbReference type="EMBL" id="OBS10857.1"/>
    </source>
</evidence>
<dbReference type="EMBL" id="JQSG02000001">
    <property type="protein sequence ID" value="OBS10857.1"/>
    <property type="molecule type" value="Genomic_DNA"/>
</dbReference>
<comment type="caution">
    <text evidence="2">The sequence shown here is derived from an EMBL/GenBank/DDBJ whole genome shotgun (WGS) entry which is preliminary data.</text>
</comment>
<gene>
    <name evidence="2" type="ORF">Thpro_020573</name>
</gene>
<keyword evidence="1" id="KW-1133">Transmembrane helix</keyword>
<proteinExistence type="predicted"/>
<dbReference type="Proteomes" id="UP000029273">
    <property type="component" value="Unassembled WGS sequence"/>
</dbReference>
<evidence type="ECO:0000256" key="1">
    <source>
        <dbReference type="SAM" id="Phobius"/>
    </source>
</evidence>
<accession>A0A1A6C8G2</accession>